<evidence type="ECO:0000313" key="1">
    <source>
        <dbReference type="EMBL" id="TVU03359.1"/>
    </source>
</evidence>
<feature type="non-terminal residue" evidence="1">
    <location>
        <position position="1"/>
    </location>
</feature>
<dbReference type="Proteomes" id="UP000324897">
    <property type="component" value="Unassembled WGS sequence"/>
</dbReference>
<organism evidence="1 2">
    <name type="scientific">Eragrostis curvula</name>
    <name type="common">weeping love grass</name>
    <dbReference type="NCBI Taxonomy" id="38414"/>
    <lineage>
        <taxon>Eukaryota</taxon>
        <taxon>Viridiplantae</taxon>
        <taxon>Streptophyta</taxon>
        <taxon>Embryophyta</taxon>
        <taxon>Tracheophyta</taxon>
        <taxon>Spermatophyta</taxon>
        <taxon>Magnoliopsida</taxon>
        <taxon>Liliopsida</taxon>
        <taxon>Poales</taxon>
        <taxon>Poaceae</taxon>
        <taxon>PACMAD clade</taxon>
        <taxon>Chloridoideae</taxon>
        <taxon>Eragrostideae</taxon>
        <taxon>Eragrostidinae</taxon>
        <taxon>Eragrostis</taxon>
    </lineage>
</organism>
<reference evidence="1 2" key="1">
    <citation type="journal article" date="2019" name="Sci. Rep.">
        <title>A high-quality genome of Eragrostis curvula grass provides insights into Poaceae evolution and supports new strategies to enhance forage quality.</title>
        <authorList>
            <person name="Carballo J."/>
            <person name="Santos B.A.C.M."/>
            <person name="Zappacosta D."/>
            <person name="Garbus I."/>
            <person name="Selva J.P."/>
            <person name="Gallo C.A."/>
            <person name="Diaz A."/>
            <person name="Albertini E."/>
            <person name="Caccamo M."/>
            <person name="Echenique V."/>
        </authorList>
    </citation>
    <scope>NUCLEOTIDE SEQUENCE [LARGE SCALE GENOMIC DNA]</scope>
    <source>
        <strain evidence="2">cv. Victoria</strain>
        <tissue evidence="1">Leaf</tissue>
    </source>
</reference>
<keyword evidence="2" id="KW-1185">Reference proteome</keyword>
<comment type="caution">
    <text evidence="1">The sequence shown here is derived from an EMBL/GenBank/DDBJ whole genome shotgun (WGS) entry which is preliminary data.</text>
</comment>
<sequence length="171" mass="18680">MARSCLTACIHSERLFLCLKLRDNSQQRLGNGLEEQESPIATENALPQQHCAACPQFQSQGSSSIGFHHRRSRSSRILLSTCATVRTPAAALDANGWGRGNPSRSSAARVLRARGLRMDRRIRGDASEGCQQGLRRSPAGVNVAASNICIKAPRLDRDRNSRDPNQGVMCK</sequence>
<dbReference type="AlphaFoldDB" id="A0A5J9SWL2"/>
<accession>A0A5J9SWL2</accession>
<dbReference type="EMBL" id="RWGY01000191">
    <property type="protein sequence ID" value="TVU03359.1"/>
    <property type="molecule type" value="Genomic_DNA"/>
</dbReference>
<dbReference type="Gramene" id="TVU03359">
    <property type="protein sequence ID" value="TVU03359"/>
    <property type="gene ID" value="EJB05_51121"/>
</dbReference>
<proteinExistence type="predicted"/>
<evidence type="ECO:0000313" key="2">
    <source>
        <dbReference type="Proteomes" id="UP000324897"/>
    </source>
</evidence>
<gene>
    <name evidence="1" type="ORF">EJB05_51121</name>
</gene>
<name>A0A5J9SWL2_9POAL</name>
<protein>
    <submittedName>
        <fullName evidence="1">Uncharacterized protein</fullName>
    </submittedName>
</protein>